<dbReference type="PROSITE" id="PS50109">
    <property type="entry name" value="HIS_KIN"/>
    <property type="match status" value="1"/>
</dbReference>
<dbReference type="EC" id="2.7.13.3" evidence="2"/>
<evidence type="ECO:0000256" key="3">
    <source>
        <dbReference type="ARBA" id="ARBA00022553"/>
    </source>
</evidence>
<evidence type="ECO:0000256" key="2">
    <source>
        <dbReference type="ARBA" id="ARBA00012438"/>
    </source>
</evidence>
<proteinExistence type="predicted"/>
<evidence type="ECO:0000256" key="5">
    <source>
        <dbReference type="ARBA" id="ARBA00022741"/>
    </source>
</evidence>
<dbReference type="InterPro" id="IPR004358">
    <property type="entry name" value="Sig_transdc_His_kin-like_C"/>
</dbReference>
<dbReference type="PANTHER" id="PTHR43065">
    <property type="entry name" value="SENSOR HISTIDINE KINASE"/>
    <property type="match status" value="1"/>
</dbReference>
<dbReference type="PRINTS" id="PR00344">
    <property type="entry name" value="BCTRLSENSOR"/>
</dbReference>
<dbReference type="SUPFAM" id="SSF55874">
    <property type="entry name" value="ATPase domain of HSP90 chaperone/DNA topoisomerase II/histidine kinase"/>
    <property type="match status" value="1"/>
</dbReference>
<dbReference type="InterPro" id="IPR005467">
    <property type="entry name" value="His_kinase_dom"/>
</dbReference>
<protein>
    <recommendedName>
        <fullName evidence="2">histidine kinase</fullName>
        <ecNumber evidence="2">2.7.13.3</ecNumber>
    </recommendedName>
</protein>
<dbReference type="CDD" id="cd00082">
    <property type="entry name" value="HisKA"/>
    <property type="match status" value="1"/>
</dbReference>
<dbReference type="SUPFAM" id="SSF47384">
    <property type="entry name" value="Homodimeric domain of signal transducing histidine kinase"/>
    <property type="match status" value="1"/>
</dbReference>
<dbReference type="GO" id="GO:0000155">
    <property type="term" value="F:phosphorelay sensor kinase activity"/>
    <property type="evidence" value="ECO:0007669"/>
    <property type="project" value="InterPro"/>
</dbReference>
<keyword evidence="7" id="KW-0067">ATP-binding</keyword>
<comment type="caution">
    <text evidence="10">The sequence shown here is derived from an EMBL/GenBank/DDBJ whole genome shotgun (WGS) entry which is preliminary data.</text>
</comment>
<keyword evidence="11" id="KW-1185">Reference proteome</keyword>
<keyword evidence="3" id="KW-0597">Phosphoprotein</keyword>
<keyword evidence="6" id="KW-0418">Kinase</keyword>
<evidence type="ECO:0000256" key="1">
    <source>
        <dbReference type="ARBA" id="ARBA00000085"/>
    </source>
</evidence>
<dbReference type="AlphaFoldDB" id="A0A2A2TI93"/>
<evidence type="ECO:0000313" key="11">
    <source>
        <dbReference type="Proteomes" id="UP000218238"/>
    </source>
</evidence>
<evidence type="ECO:0000313" key="10">
    <source>
        <dbReference type="EMBL" id="PAX53348.1"/>
    </source>
</evidence>
<evidence type="ECO:0000259" key="9">
    <source>
        <dbReference type="PROSITE" id="PS50109"/>
    </source>
</evidence>
<dbReference type="InterPro" id="IPR036097">
    <property type="entry name" value="HisK_dim/P_sf"/>
</dbReference>
<keyword evidence="4" id="KW-0808">Transferase</keyword>
<dbReference type="InterPro" id="IPR036890">
    <property type="entry name" value="HATPase_C_sf"/>
</dbReference>
<dbReference type="OrthoDB" id="5401154at2"/>
<accession>A0A2A2TI93</accession>
<evidence type="ECO:0000256" key="8">
    <source>
        <dbReference type="ARBA" id="ARBA00023012"/>
    </source>
</evidence>
<reference evidence="10 11" key="1">
    <citation type="submission" date="2017-08" db="EMBL/GenBank/DDBJ databases">
        <title>Draft genome sequence of filamentous cyanobacterium Calothrix elsteri CCALA 953.</title>
        <authorList>
            <person name="Gagunashvili A.N."/>
            <person name="Elster J."/>
            <person name="Andresson O.S."/>
        </authorList>
    </citation>
    <scope>NUCLEOTIDE SEQUENCE [LARGE SCALE GENOMIC DNA]</scope>
    <source>
        <strain evidence="10 11">CCALA 953</strain>
    </source>
</reference>
<dbReference type="PANTHER" id="PTHR43065:SF10">
    <property type="entry name" value="PEROXIDE STRESS-ACTIVATED HISTIDINE KINASE MAK3"/>
    <property type="match status" value="1"/>
</dbReference>
<dbReference type="Gene3D" id="1.10.287.130">
    <property type="match status" value="1"/>
</dbReference>
<dbReference type="EMBL" id="NTFS01000149">
    <property type="protein sequence ID" value="PAX53348.1"/>
    <property type="molecule type" value="Genomic_DNA"/>
</dbReference>
<evidence type="ECO:0000256" key="7">
    <source>
        <dbReference type="ARBA" id="ARBA00022840"/>
    </source>
</evidence>
<organism evidence="10 11">
    <name type="scientific">Brunnivagina elsteri CCALA 953</name>
    <dbReference type="NCBI Taxonomy" id="987040"/>
    <lineage>
        <taxon>Bacteria</taxon>
        <taxon>Bacillati</taxon>
        <taxon>Cyanobacteriota</taxon>
        <taxon>Cyanophyceae</taxon>
        <taxon>Nostocales</taxon>
        <taxon>Calotrichaceae</taxon>
        <taxon>Brunnivagina</taxon>
    </lineage>
</organism>
<keyword evidence="8" id="KW-0902">Two-component regulatory system</keyword>
<dbReference type="SMART" id="SM00387">
    <property type="entry name" value="HATPase_c"/>
    <property type="match status" value="1"/>
</dbReference>
<feature type="domain" description="Histidine kinase" evidence="9">
    <location>
        <begin position="10"/>
        <end position="269"/>
    </location>
</feature>
<keyword evidence="5" id="KW-0547">Nucleotide-binding</keyword>
<dbReference type="Pfam" id="PF00512">
    <property type="entry name" value="HisKA"/>
    <property type="match status" value="1"/>
</dbReference>
<evidence type="ECO:0000256" key="4">
    <source>
        <dbReference type="ARBA" id="ARBA00022679"/>
    </source>
</evidence>
<dbReference type="InterPro" id="IPR003594">
    <property type="entry name" value="HATPase_dom"/>
</dbReference>
<dbReference type="Pfam" id="PF02518">
    <property type="entry name" value="HATPase_c"/>
    <property type="match status" value="1"/>
</dbReference>
<comment type="catalytic activity">
    <reaction evidence="1">
        <text>ATP + protein L-histidine = ADP + protein N-phospho-L-histidine.</text>
        <dbReference type="EC" id="2.7.13.3"/>
    </reaction>
</comment>
<dbReference type="GO" id="GO:0005524">
    <property type="term" value="F:ATP binding"/>
    <property type="evidence" value="ECO:0007669"/>
    <property type="project" value="UniProtKB-KW"/>
</dbReference>
<dbReference type="Gene3D" id="3.30.565.10">
    <property type="entry name" value="Histidine kinase-like ATPase, C-terminal domain"/>
    <property type="match status" value="1"/>
</dbReference>
<dbReference type="InterPro" id="IPR003661">
    <property type="entry name" value="HisK_dim/P_dom"/>
</dbReference>
<gene>
    <name evidence="10" type="ORF">CK510_14465</name>
</gene>
<dbReference type="SMART" id="SM00388">
    <property type="entry name" value="HisKA"/>
    <property type="match status" value="1"/>
</dbReference>
<dbReference type="Proteomes" id="UP000218238">
    <property type="component" value="Unassembled WGS sequence"/>
</dbReference>
<dbReference type="RefSeq" id="WP_095722367.1">
    <property type="nucleotide sequence ID" value="NZ_NTFS01000149.1"/>
</dbReference>
<sequence>MATLGNLVAGVAHEINNPIAFLKGSLNNAQDYIQEIFTYINCLHKYHPQLAPEVTNIAQEIDLEYITEDLQKLLNSMNLASERIEEISASLRTFSRADTLEKVPCNLHEGIDSTLLILKYRLKANDKRPAIEIIKNYSNLPKINCFLGQLNQVFTNIIANAIDAIDTSISGQIFADIPAKSLEINIYTKFLTQEKMIIICINDNAGGIPEEIKNHIFDHLFTTKEVGKGTGLGLAIARQIVEETHNGKLTCNSTLGQGTEFMIEIPASS</sequence>
<evidence type="ECO:0000256" key="6">
    <source>
        <dbReference type="ARBA" id="ARBA00022777"/>
    </source>
</evidence>
<name>A0A2A2TI93_9CYAN</name>